<reference evidence="1 2" key="1">
    <citation type="submission" date="2014-08" db="EMBL/GenBank/DDBJ databases">
        <title>Complete genome sequence of Corynebacterium deserti GIMN1.010 (=DSM 45689), isolated from desert sand in western China.</title>
        <authorList>
            <person name="Ruckert C."/>
            <person name="Albersmeier A."/>
            <person name="Kalinowski J."/>
        </authorList>
    </citation>
    <scope>NUCLEOTIDE SEQUENCE [LARGE SCALE GENOMIC DNA]</scope>
    <source>
        <strain evidence="1 2">GIMN1.010</strain>
    </source>
</reference>
<gene>
    <name evidence="1" type="ORF">CDES_07400</name>
</gene>
<sequence>MRIRRVSGHRVFWADTVHSVLGQCLGSGFTELVSTSGKRDVTFNYPLAYPHFWDPLVGSRLLTFSEASQKVRCIRSISEGFGT</sequence>
<dbReference type="Proteomes" id="UP000068067">
    <property type="component" value="Chromosome"/>
</dbReference>
<evidence type="ECO:0000313" key="2">
    <source>
        <dbReference type="Proteomes" id="UP000068067"/>
    </source>
</evidence>
<dbReference type="EMBL" id="CP009220">
    <property type="protein sequence ID" value="ALC05891.1"/>
    <property type="molecule type" value="Genomic_DNA"/>
</dbReference>
<organism evidence="1 2">
    <name type="scientific">Corynebacterium deserti GIMN1.010</name>
    <dbReference type="NCBI Taxonomy" id="931089"/>
    <lineage>
        <taxon>Bacteria</taxon>
        <taxon>Bacillati</taxon>
        <taxon>Actinomycetota</taxon>
        <taxon>Actinomycetes</taxon>
        <taxon>Mycobacteriales</taxon>
        <taxon>Corynebacteriaceae</taxon>
        <taxon>Corynebacterium</taxon>
    </lineage>
</organism>
<name>A0A0M4CDZ0_9CORY</name>
<accession>A0A0M4CDZ0</accession>
<keyword evidence="2" id="KW-1185">Reference proteome</keyword>
<dbReference type="STRING" id="931089.CDES_07400"/>
<dbReference type="AlphaFoldDB" id="A0A0M4CDZ0"/>
<dbReference type="PATRIC" id="fig|931089.4.peg.1495"/>
<evidence type="ECO:0000313" key="1">
    <source>
        <dbReference type="EMBL" id="ALC05891.1"/>
    </source>
</evidence>
<proteinExistence type="predicted"/>
<protein>
    <submittedName>
        <fullName evidence="1">Uncharacterized protein</fullName>
    </submittedName>
</protein>
<dbReference type="KEGG" id="cdx:CDES_07400"/>